<keyword evidence="12" id="KW-1208">Phospholipid metabolism</keyword>
<dbReference type="GO" id="GO:0046872">
    <property type="term" value="F:metal ion binding"/>
    <property type="evidence" value="ECO:0007669"/>
    <property type="project" value="UniProtKB-KW"/>
</dbReference>
<dbReference type="Gene3D" id="2.60.200.40">
    <property type="match status" value="1"/>
</dbReference>
<keyword evidence="4" id="KW-0808">Transferase</keyword>
<keyword evidence="10" id="KW-0443">Lipid metabolism</keyword>
<evidence type="ECO:0000256" key="4">
    <source>
        <dbReference type="ARBA" id="ARBA00022679"/>
    </source>
</evidence>
<evidence type="ECO:0000259" key="13">
    <source>
        <dbReference type="PROSITE" id="PS50146"/>
    </source>
</evidence>
<evidence type="ECO:0000256" key="7">
    <source>
        <dbReference type="ARBA" id="ARBA00022777"/>
    </source>
</evidence>
<dbReference type="PROSITE" id="PS50146">
    <property type="entry name" value="DAGK"/>
    <property type="match status" value="1"/>
</dbReference>
<dbReference type="GO" id="GO:0005886">
    <property type="term" value="C:plasma membrane"/>
    <property type="evidence" value="ECO:0007669"/>
    <property type="project" value="TreeGrafter"/>
</dbReference>
<dbReference type="PANTHER" id="PTHR12358:SF106">
    <property type="entry name" value="LIPID KINASE YEGS"/>
    <property type="match status" value="1"/>
</dbReference>
<dbReference type="SUPFAM" id="SSF111331">
    <property type="entry name" value="NAD kinase/diacylglycerol kinase-like"/>
    <property type="match status" value="1"/>
</dbReference>
<proteinExistence type="inferred from homology"/>
<evidence type="ECO:0000313" key="14">
    <source>
        <dbReference type="EMBL" id="KQL59136.1"/>
    </source>
</evidence>
<reference evidence="14 15" key="1">
    <citation type="submission" date="2015-09" db="EMBL/GenBank/DDBJ databases">
        <title>Genome sequencing project for genomic taxonomy and phylogenomics of Bacillus-like bacteria.</title>
        <authorList>
            <person name="Liu B."/>
            <person name="Wang J."/>
            <person name="Zhu Y."/>
            <person name="Liu G."/>
            <person name="Chen Q."/>
            <person name="Chen Z."/>
            <person name="Lan J."/>
            <person name="Che J."/>
            <person name="Ge C."/>
            <person name="Shi H."/>
            <person name="Pan Z."/>
            <person name="Liu X."/>
        </authorList>
    </citation>
    <scope>NUCLEOTIDE SEQUENCE [LARGE SCALE GENOMIC DNA]</scope>
    <source>
        <strain evidence="14 15">DSM 19153</strain>
    </source>
</reference>
<evidence type="ECO:0000256" key="5">
    <source>
        <dbReference type="ARBA" id="ARBA00022723"/>
    </source>
</evidence>
<dbReference type="Pfam" id="PF19279">
    <property type="entry name" value="YegS_C"/>
    <property type="match status" value="1"/>
</dbReference>
<comment type="cofactor">
    <cofactor evidence="1">
        <name>Mg(2+)</name>
        <dbReference type="ChEBI" id="CHEBI:18420"/>
    </cofactor>
</comment>
<dbReference type="Gene3D" id="3.40.50.10330">
    <property type="entry name" value="Probable inorganic polyphosphate/atp-NAD kinase, domain 1"/>
    <property type="match status" value="1"/>
</dbReference>
<evidence type="ECO:0000256" key="6">
    <source>
        <dbReference type="ARBA" id="ARBA00022741"/>
    </source>
</evidence>
<dbReference type="GO" id="GO:0004143">
    <property type="term" value="F:ATP-dependent diacylglycerol kinase activity"/>
    <property type="evidence" value="ECO:0007669"/>
    <property type="project" value="TreeGrafter"/>
</dbReference>
<dbReference type="InterPro" id="IPR050187">
    <property type="entry name" value="Lipid_Phosphate_FormReg"/>
</dbReference>
<evidence type="ECO:0000256" key="9">
    <source>
        <dbReference type="ARBA" id="ARBA00022842"/>
    </source>
</evidence>
<dbReference type="GO" id="GO:0008654">
    <property type="term" value="P:phospholipid biosynthetic process"/>
    <property type="evidence" value="ECO:0007669"/>
    <property type="project" value="UniProtKB-KW"/>
</dbReference>
<keyword evidence="15" id="KW-1185">Reference proteome</keyword>
<keyword evidence="7" id="KW-0418">Kinase</keyword>
<evidence type="ECO:0000256" key="2">
    <source>
        <dbReference type="ARBA" id="ARBA00005983"/>
    </source>
</evidence>
<dbReference type="GO" id="GO:0005524">
    <property type="term" value="F:ATP binding"/>
    <property type="evidence" value="ECO:0007669"/>
    <property type="project" value="UniProtKB-KW"/>
</dbReference>
<dbReference type="InterPro" id="IPR016064">
    <property type="entry name" value="NAD/diacylglycerol_kinase_sf"/>
</dbReference>
<evidence type="ECO:0000313" key="15">
    <source>
        <dbReference type="Proteomes" id="UP000051061"/>
    </source>
</evidence>
<dbReference type="NCBIfam" id="TIGR00147">
    <property type="entry name" value="YegS/Rv2252/BmrU family lipid kinase"/>
    <property type="match status" value="1"/>
</dbReference>
<dbReference type="Proteomes" id="UP000051061">
    <property type="component" value="Unassembled WGS sequence"/>
</dbReference>
<evidence type="ECO:0000256" key="1">
    <source>
        <dbReference type="ARBA" id="ARBA00001946"/>
    </source>
</evidence>
<dbReference type="SMART" id="SM00046">
    <property type="entry name" value="DAGKc"/>
    <property type="match status" value="1"/>
</dbReference>
<keyword evidence="5" id="KW-0479">Metal-binding</keyword>
<evidence type="ECO:0000256" key="11">
    <source>
        <dbReference type="ARBA" id="ARBA00023209"/>
    </source>
</evidence>
<evidence type="ECO:0000256" key="3">
    <source>
        <dbReference type="ARBA" id="ARBA00022516"/>
    </source>
</evidence>
<evidence type="ECO:0000256" key="10">
    <source>
        <dbReference type="ARBA" id="ARBA00023098"/>
    </source>
</evidence>
<accession>A0A9D5HZT4</accession>
<dbReference type="EMBL" id="LJJD01000002">
    <property type="protein sequence ID" value="KQL59136.1"/>
    <property type="molecule type" value="Genomic_DNA"/>
</dbReference>
<dbReference type="InterPro" id="IPR005218">
    <property type="entry name" value="Diacylglycerol/lipid_kinase"/>
</dbReference>
<keyword evidence="11" id="KW-0594">Phospholipid biosynthesis</keyword>
<comment type="similarity">
    <text evidence="2">Belongs to the diacylglycerol/lipid kinase family.</text>
</comment>
<evidence type="ECO:0000256" key="8">
    <source>
        <dbReference type="ARBA" id="ARBA00022840"/>
    </source>
</evidence>
<evidence type="ECO:0000256" key="12">
    <source>
        <dbReference type="ARBA" id="ARBA00023264"/>
    </source>
</evidence>
<comment type="caution">
    <text evidence="14">The sequence shown here is derived from an EMBL/GenBank/DDBJ whole genome shotgun (WGS) entry which is preliminary data.</text>
</comment>
<keyword evidence="6" id="KW-0547">Nucleotide-binding</keyword>
<keyword evidence="3" id="KW-0444">Lipid biosynthesis</keyword>
<dbReference type="PANTHER" id="PTHR12358">
    <property type="entry name" value="SPHINGOSINE KINASE"/>
    <property type="match status" value="1"/>
</dbReference>
<keyword evidence="8" id="KW-0067">ATP-binding</keyword>
<name>A0A9D5HZT4_9BACI</name>
<feature type="domain" description="DAGKc" evidence="13">
    <location>
        <begin position="1"/>
        <end position="131"/>
    </location>
</feature>
<sequence length="296" mass="32180">MKQALIILNPSSGKEKAHTYAKQTSRLLEETGYTVAVKETQKEFDATAFSTEACKEKIDLVVSLGGDGTLHETINGMMNQPHRPKLAVVPLGTVNDFARALHIPLQPEKAINMLRSTTTRKADIGKINDQLFINVVAAGQLATSLSEVPSEDKSKLGFFAYVKEGIKTFAGDASCTMSVEYDEQKWEGRALLFIAALTNSVGGFEQLAPAAEIDDGYLHCFIIKDTNLFTTAAVGTSLLAGNLEHSKYVHVFKAKRVRVSTNNDLTTNVDGESGMSLPVTIELIPSYIDVLIPLTK</sequence>
<organism evidence="14 15">
    <name type="scientific">Alkalicoccobacillus plakortidis</name>
    <dbReference type="NCBI Taxonomy" id="444060"/>
    <lineage>
        <taxon>Bacteria</taxon>
        <taxon>Bacillati</taxon>
        <taxon>Bacillota</taxon>
        <taxon>Bacilli</taxon>
        <taxon>Bacillales</taxon>
        <taxon>Bacillaceae</taxon>
        <taxon>Alkalicoccobacillus</taxon>
    </lineage>
</organism>
<dbReference type="Pfam" id="PF00781">
    <property type="entry name" value="DAGK_cat"/>
    <property type="match status" value="1"/>
</dbReference>
<keyword evidence="9" id="KW-0460">Magnesium</keyword>
<dbReference type="InterPro" id="IPR045540">
    <property type="entry name" value="YegS/DAGK_C"/>
</dbReference>
<protein>
    <recommendedName>
        <fullName evidence="13">DAGKc domain-containing protein</fullName>
    </recommendedName>
</protein>
<gene>
    <name evidence="14" type="ORF">AN965_00425</name>
</gene>
<dbReference type="InterPro" id="IPR017438">
    <property type="entry name" value="ATP-NAD_kinase_N"/>
</dbReference>
<dbReference type="InterPro" id="IPR001206">
    <property type="entry name" value="Diacylglycerol_kinase_cat_dom"/>
</dbReference>
<dbReference type="AlphaFoldDB" id="A0A9D5HZT4"/>